<keyword evidence="3" id="KW-1185">Reference proteome</keyword>
<protein>
    <recommendedName>
        <fullName evidence="4">HEAT repeat protein</fullName>
    </recommendedName>
</protein>
<dbReference type="InterPro" id="IPR016024">
    <property type="entry name" value="ARM-type_fold"/>
</dbReference>
<dbReference type="EMBL" id="ASRX01000016">
    <property type="protein sequence ID" value="EYF06380.1"/>
    <property type="molecule type" value="Genomic_DNA"/>
</dbReference>
<name>A0A017TC44_9BACT</name>
<dbReference type="Pfam" id="PF13646">
    <property type="entry name" value="HEAT_2"/>
    <property type="match status" value="1"/>
</dbReference>
<dbReference type="SUPFAM" id="SSF48371">
    <property type="entry name" value="ARM repeat"/>
    <property type="match status" value="1"/>
</dbReference>
<dbReference type="Proteomes" id="UP000019678">
    <property type="component" value="Unassembled WGS sequence"/>
</dbReference>
<evidence type="ECO:0008006" key="4">
    <source>
        <dbReference type="Google" id="ProtNLM"/>
    </source>
</evidence>
<feature type="region of interest" description="Disordered" evidence="1">
    <location>
        <begin position="13"/>
        <end position="50"/>
    </location>
</feature>
<organism evidence="2 3">
    <name type="scientific">Chondromyces apiculatus DSM 436</name>
    <dbReference type="NCBI Taxonomy" id="1192034"/>
    <lineage>
        <taxon>Bacteria</taxon>
        <taxon>Pseudomonadati</taxon>
        <taxon>Myxococcota</taxon>
        <taxon>Polyangia</taxon>
        <taxon>Polyangiales</taxon>
        <taxon>Polyangiaceae</taxon>
        <taxon>Chondromyces</taxon>
    </lineage>
</organism>
<proteinExistence type="predicted"/>
<dbReference type="Gene3D" id="1.25.10.10">
    <property type="entry name" value="Leucine-rich Repeat Variant"/>
    <property type="match status" value="2"/>
</dbReference>
<reference evidence="2 3" key="1">
    <citation type="submission" date="2013-05" db="EMBL/GenBank/DDBJ databases">
        <title>Genome assembly of Chondromyces apiculatus DSM 436.</title>
        <authorList>
            <person name="Sharma G."/>
            <person name="Khatri I."/>
            <person name="Kaur C."/>
            <person name="Mayilraj S."/>
            <person name="Subramanian S."/>
        </authorList>
    </citation>
    <scope>NUCLEOTIDE SEQUENCE [LARGE SCALE GENOMIC DNA]</scope>
    <source>
        <strain evidence="2 3">DSM 436</strain>
    </source>
</reference>
<accession>A0A017TC44</accession>
<dbReference type="STRING" id="1192034.CAP_1910"/>
<evidence type="ECO:0000313" key="3">
    <source>
        <dbReference type="Proteomes" id="UP000019678"/>
    </source>
</evidence>
<sequence>MMLAVLATASLAAPGCGGSQSSEAVAPPPPPPSGAPAPIPSAAPAEAAPAQAGDPKILKLAEAALACPLEEGRLAYECEGYKAWSEEQDLFSDHEKAWPTLLAMLESPDEKRRLLAADKFYMPSSVDDKAMVDRVVAVQKKETNPQVAKDLASLLARIDMVKLGHGDDLRALAKHPEKEVRESIAFYLLRPHQNPTTLEVLGILLQDPERDVKRQAIGALSPTTDSTEAVCKIVREQMKRTDDLVGEALKTASRTRCEGIHGEVIDALAKNTTDATKIVNAVGVDYALAVEWACRETPKPEAKKKGFAVAKKLTDVKVPDANTRRAALSALGVCDAAAATSVLTALGKDKDKYVSEAAAKELAELKKKAAAQK</sequence>
<dbReference type="InterPro" id="IPR011989">
    <property type="entry name" value="ARM-like"/>
</dbReference>
<comment type="caution">
    <text evidence="2">The sequence shown here is derived from an EMBL/GenBank/DDBJ whole genome shotgun (WGS) entry which is preliminary data.</text>
</comment>
<gene>
    <name evidence="2" type="ORF">CAP_1910</name>
</gene>
<dbReference type="AlphaFoldDB" id="A0A017TC44"/>
<evidence type="ECO:0000256" key="1">
    <source>
        <dbReference type="SAM" id="MobiDB-lite"/>
    </source>
</evidence>
<evidence type="ECO:0000313" key="2">
    <source>
        <dbReference type="EMBL" id="EYF06380.1"/>
    </source>
</evidence>
<feature type="compositionally biased region" description="Pro residues" evidence="1">
    <location>
        <begin position="26"/>
        <end position="41"/>
    </location>
</feature>